<accession>A0A1J4JE76</accession>
<dbReference type="Proteomes" id="UP000179807">
    <property type="component" value="Unassembled WGS sequence"/>
</dbReference>
<dbReference type="InterPro" id="IPR033194">
    <property type="entry name" value="MFAP1"/>
</dbReference>
<dbReference type="InterPro" id="IPR009730">
    <property type="entry name" value="MFAP1_C"/>
</dbReference>
<proteinExistence type="predicted"/>
<protein>
    <recommendedName>
        <fullName evidence="2">Micro-fibrillar-associated protein 1 C-terminal domain-containing protein</fullName>
    </recommendedName>
</protein>
<comment type="caution">
    <text evidence="3">The sequence shown here is derived from an EMBL/GenBank/DDBJ whole genome shotgun (WGS) entry which is preliminary data.</text>
</comment>
<evidence type="ECO:0000259" key="2">
    <source>
        <dbReference type="Pfam" id="PF06991"/>
    </source>
</evidence>
<dbReference type="AlphaFoldDB" id="A0A1J4JE76"/>
<dbReference type="Pfam" id="PF06991">
    <property type="entry name" value="MFAP1"/>
    <property type="match status" value="1"/>
</dbReference>
<evidence type="ECO:0000313" key="3">
    <source>
        <dbReference type="EMBL" id="OHS96591.1"/>
    </source>
</evidence>
<dbReference type="VEuPathDB" id="TrichDB:TRFO_37224"/>
<dbReference type="PANTHER" id="PTHR15327">
    <property type="entry name" value="MICROFIBRIL-ASSOCIATED PROTEIN"/>
    <property type="match status" value="1"/>
</dbReference>
<evidence type="ECO:0000256" key="1">
    <source>
        <dbReference type="SAM" id="MobiDB-lite"/>
    </source>
</evidence>
<feature type="compositionally biased region" description="Basic and acidic residues" evidence="1">
    <location>
        <begin position="222"/>
        <end position="235"/>
    </location>
</feature>
<keyword evidence="4" id="KW-1185">Reference proteome</keyword>
<gene>
    <name evidence="3" type="ORF">TRFO_37224</name>
</gene>
<dbReference type="OrthoDB" id="10265354at2759"/>
<name>A0A1J4JE76_9EUKA</name>
<dbReference type="GeneID" id="94846004"/>
<feature type="compositionally biased region" description="Basic and acidic residues" evidence="1">
    <location>
        <begin position="53"/>
        <end position="65"/>
    </location>
</feature>
<feature type="compositionally biased region" description="Acidic residues" evidence="1">
    <location>
        <begin position="8"/>
        <end position="19"/>
    </location>
</feature>
<dbReference type="RefSeq" id="XP_068349728.1">
    <property type="nucleotide sequence ID" value="XM_068511300.1"/>
</dbReference>
<evidence type="ECO:0000313" key="4">
    <source>
        <dbReference type="Proteomes" id="UP000179807"/>
    </source>
</evidence>
<dbReference type="EMBL" id="MLAK01001166">
    <property type="protein sequence ID" value="OHS96591.1"/>
    <property type="molecule type" value="Genomic_DNA"/>
</dbReference>
<feature type="domain" description="Micro-fibrillar-associated protein 1 C-terminal" evidence="2">
    <location>
        <begin position="21"/>
        <end position="217"/>
    </location>
</feature>
<sequence length="248" mass="28920">MSDYDYSYSDDESIPDEIDISFVCKNQRNTLQKDESSSSENEEEIKKRKKDSKRLAKEAANRIDTESEDDIEPWSEPQAPDTNDATADPEEEYKLWVEREVSRLRAEITVGANITLDQARTRQQKLMSDAELAQLKAEKNPKKKEHMQFMQKYFHKGAFTIAEDNPRAQELLQRNYNTPVGEDLYDKKSLPAEMVVRGDDYQKKGRTKWTHLLNEDTTTLEMRNEARKLKKKEDTSIPDVHKKKKGNQ</sequence>
<feature type="region of interest" description="Disordered" evidence="1">
    <location>
        <begin position="1"/>
        <end position="90"/>
    </location>
</feature>
<feature type="region of interest" description="Disordered" evidence="1">
    <location>
        <begin position="220"/>
        <end position="248"/>
    </location>
</feature>
<organism evidence="3 4">
    <name type="scientific">Tritrichomonas foetus</name>
    <dbReference type="NCBI Taxonomy" id="1144522"/>
    <lineage>
        <taxon>Eukaryota</taxon>
        <taxon>Metamonada</taxon>
        <taxon>Parabasalia</taxon>
        <taxon>Tritrichomonadida</taxon>
        <taxon>Tritrichomonadidae</taxon>
        <taxon>Tritrichomonas</taxon>
    </lineage>
</organism>
<reference evidence="3" key="1">
    <citation type="submission" date="2016-10" db="EMBL/GenBank/DDBJ databases">
        <authorList>
            <person name="Benchimol M."/>
            <person name="Almeida L.G."/>
            <person name="Vasconcelos A.T."/>
            <person name="Perreira-Neves A."/>
            <person name="Rosa I.A."/>
            <person name="Tasca T."/>
            <person name="Bogo M.R."/>
            <person name="de Souza W."/>
        </authorList>
    </citation>
    <scope>NUCLEOTIDE SEQUENCE [LARGE SCALE GENOMIC DNA]</scope>
    <source>
        <strain evidence="3">K</strain>
    </source>
</reference>